<dbReference type="Proteomes" id="UP000288216">
    <property type="component" value="Unassembled WGS sequence"/>
</dbReference>
<dbReference type="AlphaFoldDB" id="A0A401PBE0"/>
<evidence type="ECO:0000313" key="3">
    <source>
        <dbReference type="EMBL" id="GCB70438.1"/>
    </source>
</evidence>
<dbReference type="EMBL" id="BFAA01003316">
    <property type="protein sequence ID" value="GCB70438.1"/>
    <property type="molecule type" value="Genomic_DNA"/>
</dbReference>
<name>A0A401PBE0_SCYTO</name>
<feature type="region of interest" description="Disordered" evidence="2">
    <location>
        <begin position="1"/>
        <end position="47"/>
    </location>
</feature>
<comment type="caution">
    <text evidence="3">The sequence shown here is derived from an EMBL/GenBank/DDBJ whole genome shotgun (WGS) entry which is preliminary data.</text>
</comment>
<evidence type="ECO:0000313" key="4">
    <source>
        <dbReference type="Proteomes" id="UP000288216"/>
    </source>
</evidence>
<dbReference type="STRING" id="75743.A0A401PBE0"/>
<keyword evidence="1" id="KW-0175">Coiled coil</keyword>
<feature type="coiled-coil region" evidence="1">
    <location>
        <begin position="158"/>
        <end position="185"/>
    </location>
</feature>
<dbReference type="GO" id="GO:0031110">
    <property type="term" value="P:regulation of microtubule polymerization or depolymerization"/>
    <property type="evidence" value="ECO:0007669"/>
    <property type="project" value="InterPro"/>
</dbReference>
<organism evidence="3 4">
    <name type="scientific">Scyliorhinus torazame</name>
    <name type="common">Cloudy catshark</name>
    <name type="synonym">Catulus torazame</name>
    <dbReference type="NCBI Taxonomy" id="75743"/>
    <lineage>
        <taxon>Eukaryota</taxon>
        <taxon>Metazoa</taxon>
        <taxon>Chordata</taxon>
        <taxon>Craniata</taxon>
        <taxon>Vertebrata</taxon>
        <taxon>Chondrichthyes</taxon>
        <taxon>Elasmobranchii</taxon>
        <taxon>Galeomorphii</taxon>
        <taxon>Galeoidea</taxon>
        <taxon>Carcharhiniformes</taxon>
        <taxon>Scyliorhinidae</taxon>
        <taxon>Scyliorhinus</taxon>
    </lineage>
</organism>
<evidence type="ECO:0000256" key="1">
    <source>
        <dbReference type="SAM" id="Coils"/>
    </source>
</evidence>
<reference evidence="3 4" key="1">
    <citation type="journal article" date="2018" name="Nat. Ecol. Evol.">
        <title>Shark genomes provide insights into elasmobranch evolution and the origin of vertebrates.</title>
        <authorList>
            <person name="Hara Y"/>
            <person name="Yamaguchi K"/>
            <person name="Onimaru K"/>
            <person name="Kadota M"/>
            <person name="Koyanagi M"/>
            <person name="Keeley SD"/>
            <person name="Tatsumi K"/>
            <person name="Tanaka K"/>
            <person name="Motone F"/>
            <person name="Kageyama Y"/>
            <person name="Nozu R"/>
            <person name="Adachi N"/>
            <person name="Nishimura O"/>
            <person name="Nakagawa R"/>
            <person name="Tanegashima C"/>
            <person name="Kiyatake I"/>
            <person name="Matsumoto R"/>
            <person name="Murakumo K"/>
            <person name="Nishida K"/>
            <person name="Terakita A"/>
            <person name="Kuratani S"/>
            <person name="Sato K"/>
            <person name="Hyodo S Kuraku.S."/>
        </authorList>
    </citation>
    <scope>NUCLEOTIDE SEQUENCE [LARGE SCALE GENOMIC DNA]</scope>
</reference>
<feature type="compositionally biased region" description="Basic residues" evidence="2">
    <location>
        <begin position="23"/>
        <end position="34"/>
    </location>
</feature>
<proteinExistence type="predicted"/>
<dbReference type="SUPFAM" id="SSF101494">
    <property type="entry name" value="Stathmin"/>
    <property type="match status" value="1"/>
</dbReference>
<gene>
    <name evidence="3" type="ORF">scyTo_0008578</name>
</gene>
<accession>A0A401PBE0</accession>
<protein>
    <submittedName>
        <fullName evidence="3">Uncharacterized protein</fullName>
    </submittedName>
</protein>
<sequence>MGCGTSRAVSTQPEAGTEDSLERKRKIKNNRKSSRLNIIDDSPGSKVSEEDLITLPGAVQQSLPPLRKANGTLLQNGFNDDLALTASSLLKKNGPVHEIRERPRSVDILQELLVQGILNQAHSEEWQEVHSPLFDMKSTEGILKKPPTRLDKLRNETAKQKNVTIEEIENKMIAAEERRKMKEVKLKERLNKFNSSPVMMQDEPTEVPLEPDHANLEEVVEKINAKHKEIQQEQQEIAKENDESDDLVDKTGINQPERKVNAEDCCEVVELNDGHYLATKVADEVIVNKI</sequence>
<dbReference type="InterPro" id="IPR036002">
    <property type="entry name" value="Stathmin_sf"/>
</dbReference>
<dbReference type="OrthoDB" id="9940536at2759"/>
<evidence type="ECO:0000256" key="2">
    <source>
        <dbReference type="SAM" id="MobiDB-lite"/>
    </source>
</evidence>
<dbReference type="OMA" id="EWQEVHS"/>
<feature type="compositionally biased region" description="Basic and acidic residues" evidence="2">
    <location>
        <begin position="229"/>
        <end position="241"/>
    </location>
</feature>
<keyword evidence="4" id="KW-1185">Reference proteome</keyword>
<feature type="region of interest" description="Disordered" evidence="2">
    <location>
        <begin position="229"/>
        <end position="255"/>
    </location>
</feature>